<dbReference type="AlphaFoldDB" id="A0AAE9MNR3"/>
<name>A0AAE9MNR3_9FLAO</name>
<sequence>MKSPKIKFNPKAPGRYWFLTQVGKVVFKDLIFQVKFHFINTYQANSLYKGFNNSYKETHILAIEYLDLFSRGTIYDTVKNEIITPDKYYNKKWGIKLTIPPSYYPTTKEIPFANSKYSGLDNIDLSDIQYYKFKEKKSNGYKTNVYMFMDTVCNYLFLKHSSRLISLILKHSISSLFLTSEKRVFVENEKVIGYIKYDNQKLKYSEAKAIAPFLFMKNNLGEKALTQIESNLKSFFIKNKNNQEKLNEGTYLKTFFPFHNSIDFELQGRSFSVDNNSYFTTTRIVGHVSKEDTFDVDEIHLKELFPNNSTQERDSKNIQSIIKPHTVLSEQALSNLTNEIGNSAVPTHHNIDKIDNMQDSFSLPVKKIIRSDQYEAYDVSSIPSDKEIKGATLSTYENNPLSENIRTNFISIFYKRIKISKFELMKLVVNKLENIYNVKCSYDNLGLRIPANKIYVLNGHKVMIIEMVYTHKSKDYYSYIIEFEKGHAGFIHNVNMHSIPQFTIEIFIDLCLLKLKNLNKNERVWSSIYSLSNKMESKHLIKIGTALTHQTKELNNNDEIAEKMAEKIFNDRICKLVS</sequence>
<reference evidence="1" key="1">
    <citation type="submission" date="2020-04" db="EMBL/GenBank/DDBJ databases">
        <title>Tenacibaculum mesophilum bac2.</title>
        <authorList>
            <person name="Li M."/>
        </authorList>
    </citation>
    <scope>NUCLEOTIDE SEQUENCE</scope>
    <source>
        <strain evidence="1">Bac2</strain>
    </source>
</reference>
<evidence type="ECO:0000313" key="1">
    <source>
        <dbReference type="EMBL" id="UTD15414.1"/>
    </source>
</evidence>
<dbReference type="RefSeq" id="WP_253679035.1">
    <property type="nucleotide sequence ID" value="NZ_CP050861.1"/>
</dbReference>
<protein>
    <recommendedName>
        <fullName evidence="3">TnsE C-terminal domain-containing protein</fullName>
    </recommendedName>
</protein>
<dbReference type="Proteomes" id="UP001056837">
    <property type="component" value="Chromosome"/>
</dbReference>
<evidence type="ECO:0000313" key="2">
    <source>
        <dbReference type="Proteomes" id="UP001056837"/>
    </source>
</evidence>
<evidence type="ECO:0008006" key="3">
    <source>
        <dbReference type="Google" id="ProtNLM"/>
    </source>
</evidence>
<organism evidence="1 2">
    <name type="scientific">Tenacibaculum mesophilum</name>
    <dbReference type="NCBI Taxonomy" id="104268"/>
    <lineage>
        <taxon>Bacteria</taxon>
        <taxon>Pseudomonadati</taxon>
        <taxon>Bacteroidota</taxon>
        <taxon>Flavobacteriia</taxon>
        <taxon>Flavobacteriales</taxon>
        <taxon>Flavobacteriaceae</taxon>
        <taxon>Tenacibaculum</taxon>
    </lineage>
</organism>
<dbReference type="EMBL" id="CP050861">
    <property type="protein sequence ID" value="UTD15414.1"/>
    <property type="molecule type" value="Genomic_DNA"/>
</dbReference>
<accession>A0AAE9MNR3</accession>
<proteinExistence type="predicted"/>
<gene>
    <name evidence="1" type="ORF">HER15_08020</name>
</gene>